<dbReference type="GO" id="GO:0046872">
    <property type="term" value="F:metal ion binding"/>
    <property type="evidence" value="ECO:0007669"/>
    <property type="project" value="UniProtKB-KW"/>
</dbReference>
<dbReference type="GO" id="GO:0008803">
    <property type="term" value="F:bis(5'-nucleosyl)-tetraphosphatase (symmetrical) activity"/>
    <property type="evidence" value="ECO:0007669"/>
    <property type="project" value="UniProtKB-EC"/>
</dbReference>
<reference evidence="8 9" key="1">
    <citation type="submission" date="2017-02" db="EMBL/GenBank/DDBJ databases">
        <authorList>
            <person name="Peterson S.W."/>
        </authorList>
    </citation>
    <scope>NUCLEOTIDE SEQUENCE [LARGE SCALE GENOMIC DNA]</scope>
    <source>
        <strain evidence="8 9">ATCC 35992</strain>
    </source>
</reference>
<dbReference type="GO" id="GO:0000166">
    <property type="term" value="F:nucleotide binding"/>
    <property type="evidence" value="ECO:0007669"/>
    <property type="project" value="UniProtKB-KW"/>
</dbReference>
<dbReference type="PROSITE" id="PS51831">
    <property type="entry name" value="HD"/>
    <property type="match status" value="1"/>
</dbReference>
<keyword evidence="3" id="KW-0547">Nucleotide-binding</keyword>
<comment type="catalytic activity">
    <reaction evidence="6">
        <text>P(1),P(4)-bis(5'-adenosyl) tetraphosphate + H2O = 2 ADP + 2 H(+)</text>
        <dbReference type="Rhea" id="RHEA:24252"/>
        <dbReference type="ChEBI" id="CHEBI:15377"/>
        <dbReference type="ChEBI" id="CHEBI:15378"/>
        <dbReference type="ChEBI" id="CHEBI:58141"/>
        <dbReference type="ChEBI" id="CHEBI:456216"/>
        <dbReference type="EC" id="3.6.1.41"/>
    </reaction>
</comment>
<keyword evidence="2" id="KW-0479">Metal-binding</keyword>
<dbReference type="InterPro" id="IPR051094">
    <property type="entry name" value="Diverse_Catalytic_Enzymes"/>
</dbReference>
<dbReference type="STRING" id="39495.SAMN02745111_00215"/>
<dbReference type="RefSeq" id="WP_078765106.1">
    <property type="nucleotide sequence ID" value="NZ_FUXZ01000002.1"/>
</dbReference>
<dbReference type="SUPFAM" id="SSF109604">
    <property type="entry name" value="HD-domain/PDEase-like"/>
    <property type="match status" value="1"/>
</dbReference>
<dbReference type="Proteomes" id="UP000190814">
    <property type="component" value="Unassembled WGS sequence"/>
</dbReference>
<proteinExistence type="predicted"/>
<organism evidence="8 9">
    <name type="scientific">Eubacterium uniforme</name>
    <dbReference type="NCBI Taxonomy" id="39495"/>
    <lineage>
        <taxon>Bacteria</taxon>
        <taxon>Bacillati</taxon>
        <taxon>Bacillota</taxon>
        <taxon>Clostridia</taxon>
        <taxon>Eubacteriales</taxon>
        <taxon>Eubacteriaceae</taxon>
        <taxon>Eubacterium</taxon>
    </lineage>
</organism>
<dbReference type="EMBL" id="FUXZ01000002">
    <property type="protein sequence ID" value="SKA60230.1"/>
    <property type="molecule type" value="Genomic_DNA"/>
</dbReference>
<dbReference type="PANTHER" id="PTHR35795:SF1">
    <property type="entry name" value="BIS(5'-NUCLEOSYL)-TETRAPHOSPHATASE, SYMMETRICAL"/>
    <property type="match status" value="1"/>
</dbReference>
<dbReference type="Pfam" id="PF01966">
    <property type="entry name" value="HD"/>
    <property type="match status" value="1"/>
</dbReference>
<evidence type="ECO:0000256" key="4">
    <source>
        <dbReference type="ARBA" id="ARBA00022801"/>
    </source>
</evidence>
<dbReference type="CDD" id="cd00077">
    <property type="entry name" value="HDc"/>
    <property type="match status" value="1"/>
</dbReference>
<gene>
    <name evidence="8" type="ORF">SAMN02745111_00215</name>
</gene>
<accession>A0A1T4V5H3</accession>
<evidence type="ECO:0000256" key="6">
    <source>
        <dbReference type="ARBA" id="ARBA00049417"/>
    </source>
</evidence>
<dbReference type="OrthoDB" id="5295945at2"/>
<evidence type="ECO:0000313" key="8">
    <source>
        <dbReference type="EMBL" id="SKA60230.1"/>
    </source>
</evidence>
<dbReference type="InterPro" id="IPR006674">
    <property type="entry name" value="HD_domain"/>
</dbReference>
<keyword evidence="4 8" id="KW-0378">Hydrolase</keyword>
<dbReference type="InterPro" id="IPR006675">
    <property type="entry name" value="HDIG_dom"/>
</dbReference>
<dbReference type="NCBIfam" id="TIGR00488">
    <property type="entry name" value="bis(5'-nucleosyl)-tetraphosphatase (symmetrical) YqeK"/>
    <property type="match status" value="1"/>
</dbReference>
<dbReference type="NCBIfam" id="TIGR00277">
    <property type="entry name" value="HDIG"/>
    <property type="match status" value="1"/>
</dbReference>
<sequence>MDIKDIKKELKKVLDKDRYEHTIGVAYTATSLAMRYGYNVNKALIAGLLHDCAKCVPDDLKISECQKYNIELSEVELNNKALIHPKLGMVYANVFYGVDDEDILNSIFYHTTGRENMSTLEKIIYIADFIEPGRCEAQNLDIIRKTAFADLDECMYLISRDTLEYLKSKNKPIDGMTERVYNFYKNIHDNK</sequence>
<keyword evidence="9" id="KW-1185">Reference proteome</keyword>
<evidence type="ECO:0000256" key="5">
    <source>
        <dbReference type="ARBA" id="ARBA00023004"/>
    </source>
</evidence>
<evidence type="ECO:0000256" key="2">
    <source>
        <dbReference type="ARBA" id="ARBA00022723"/>
    </source>
</evidence>
<evidence type="ECO:0000256" key="3">
    <source>
        <dbReference type="ARBA" id="ARBA00022741"/>
    </source>
</evidence>
<dbReference type="Gene3D" id="1.10.3210.10">
    <property type="entry name" value="Hypothetical protein af1432"/>
    <property type="match status" value="1"/>
</dbReference>
<name>A0A1T4V5H3_9FIRM</name>
<dbReference type="SMART" id="SM00471">
    <property type="entry name" value="HDc"/>
    <property type="match status" value="1"/>
</dbReference>
<dbReference type="EC" id="3.6.1.41" evidence="1"/>
<dbReference type="PANTHER" id="PTHR35795">
    <property type="entry name" value="SLR1885 PROTEIN"/>
    <property type="match status" value="1"/>
</dbReference>
<evidence type="ECO:0000256" key="1">
    <source>
        <dbReference type="ARBA" id="ARBA00012506"/>
    </source>
</evidence>
<protein>
    <recommendedName>
        <fullName evidence="1">bis(5'-nucleosyl)-tetraphosphatase (symmetrical)</fullName>
        <ecNumber evidence="1">3.6.1.41</ecNumber>
    </recommendedName>
</protein>
<keyword evidence="5" id="KW-0408">Iron</keyword>
<feature type="domain" description="HD" evidence="7">
    <location>
        <begin position="18"/>
        <end position="133"/>
    </location>
</feature>
<evidence type="ECO:0000259" key="7">
    <source>
        <dbReference type="PROSITE" id="PS51831"/>
    </source>
</evidence>
<dbReference type="InterPro" id="IPR005249">
    <property type="entry name" value="YqeK"/>
</dbReference>
<dbReference type="InterPro" id="IPR003607">
    <property type="entry name" value="HD/PDEase_dom"/>
</dbReference>
<evidence type="ECO:0000313" key="9">
    <source>
        <dbReference type="Proteomes" id="UP000190814"/>
    </source>
</evidence>
<dbReference type="AlphaFoldDB" id="A0A1T4V5H3"/>